<dbReference type="Proteomes" id="UP000032141">
    <property type="component" value="Chromosome C2"/>
</dbReference>
<dbReference type="EnsemblPlants" id="Bo2g156360.1">
    <property type="protein sequence ID" value="Bo2g156360.1"/>
    <property type="gene ID" value="Bo2g156360"/>
</dbReference>
<dbReference type="AlphaFoldDB" id="A0A0D3AXK0"/>
<protein>
    <submittedName>
        <fullName evidence="2">Uncharacterized protein</fullName>
    </submittedName>
</protein>
<feature type="compositionally biased region" description="Low complexity" evidence="1">
    <location>
        <begin position="11"/>
        <end position="35"/>
    </location>
</feature>
<proteinExistence type="predicted"/>
<accession>A0A0D3AXK0</accession>
<dbReference type="eggNOG" id="KOG1075">
    <property type="taxonomic scope" value="Eukaryota"/>
</dbReference>
<dbReference type="Gramene" id="Bo2g156360.1">
    <property type="protein sequence ID" value="Bo2g156360.1"/>
    <property type="gene ID" value="Bo2g156360"/>
</dbReference>
<dbReference type="HOGENOM" id="CLU_017983_2_1_1"/>
<keyword evidence="3" id="KW-1185">Reference proteome</keyword>
<evidence type="ECO:0000256" key="1">
    <source>
        <dbReference type="SAM" id="MobiDB-lite"/>
    </source>
</evidence>
<feature type="compositionally biased region" description="Polar residues" evidence="1">
    <location>
        <begin position="372"/>
        <end position="385"/>
    </location>
</feature>
<evidence type="ECO:0000313" key="3">
    <source>
        <dbReference type="Proteomes" id="UP000032141"/>
    </source>
</evidence>
<dbReference type="PANTHER" id="PTHR31286">
    <property type="entry name" value="GLYCINE-RICH CELL WALL STRUCTURAL PROTEIN 1.8-LIKE"/>
    <property type="match status" value="1"/>
</dbReference>
<organism evidence="2 3">
    <name type="scientific">Brassica oleracea var. oleracea</name>
    <dbReference type="NCBI Taxonomy" id="109376"/>
    <lineage>
        <taxon>Eukaryota</taxon>
        <taxon>Viridiplantae</taxon>
        <taxon>Streptophyta</taxon>
        <taxon>Embryophyta</taxon>
        <taxon>Tracheophyta</taxon>
        <taxon>Spermatophyta</taxon>
        <taxon>Magnoliopsida</taxon>
        <taxon>eudicotyledons</taxon>
        <taxon>Gunneridae</taxon>
        <taxon>Pentapetalae</taxon>
        <taxon>rosids</taxon>
        <taxon>malvids</taxon>
        <taxon>Brassicales</taxon>
        <taxon>Brassicaceae</taxon>
        <taxon>Brassiceae</taxon>
        <taxon>Brassica</taxon>
    </lineage>
</organism>
<reference evidence="2" key="2">
    <citation type="submission" date="2015-03" db="UniProtKB">
        <authorList>
            <consortium name="EnsemblPlants"/>
        </authorList>
    </citation>
    <scope>IDENTIFICATION</scope>
</reference>
<name>A0A0D3AXK0_BRAOL</name>
<dbReference type="PANTHER" id="PTHR31286:SF55">
    <property type="entry name" value="DUF4283 DOMAIN-CONTAINING PROTEIN"/>
    <property type="match status" value="1"/>
</dbReference>
<dbReference type="InterPro" id="IPR040256">
    <property type="entry name" value="At4g02000-like"/>
</dbReference>
<feature type="region of interest" description="Disordered" evidence="1">
    <location>
        <begin position="1"/>
        <end position="57"/>
    </location>
</feature>
<feature type="compositionally biased region" description="Acidic residues" evidence="1">
    <location>
        <begin position="429"/>
        <end position="445"/>
    </location>
</feature>
<feature type="region of interest" description="Disordered" evidence="1">
    <location>
        <begin position="419"/>
        <end position="452"/>
    </location>
</feature>
<feature type="region of interest" description="Disordered" evidence="1">
    <location>
        <begin position="355"/>
        <end position="385"/>
    </location>
</feature>
<dbReference type="PROSITE" id="PS51257">
    <property type="entry name" value="PROKAR_LIPOPROTEIN"/>
    <property type="match status" value="1"/>
</dbReference>
<reference evidence="2 3" key="1">
    <citation type="journal article" date="2014" name="Genome Biol.">
        <title>Transcriptome and methylome profiling reveals relics of genome dominance in the mesopolyploid Brassica oleracea.</title>
        <authorList>
            <person name="Parkin I.A."/>
            <person name="Koh C."/>
            <person name="Tang H."/>
            <person name="Robinson S.J."/>
            <person name="Kagale S."/>
            <person name="Clarke W.E."/>
            <person name="Town C.D."/>
            <person name="Nixon J."/>
            <person name="Krishnakumar V."/>
            <person name="Bidwell S.L."/>
            <person name="Denoeud F."/>
            <person name="Belcram H."/>
            <person name="Links M.G."/>
            <person name="Just J."/>
            <person name="Clarke C."/>
            <person name="Bender T."/>
            <person name="Huebert T."/>
            <person name="Mason A.S."/>
            <person name="Pires J.C."/>
            <person name="Barker G."/>
            <person name="Moore J."/>
            <person name="Walley P.G."/>
            <person name="Manoli S."/>
            <person name="Batley J."/>
            <person name="Edwards D."/>
            <person name="Nelson M.N."/>
            <person name="Wang X."/>
            <person name="Paterson A.H."/>
            <person name="King G."/>
            <person name="Bancroft I."/>
            <person name="Chalhoub B."/>
            <person name="Sharpe A.G."/>
        </authorList>
    </citation>
    <scope>NUCLEOTIDE SEQUENCE</scope>
    <source>
        <strain evidence="2 3">cv. TO1000</strain>
    </source>
</reference>
<sequence>MTKKNKQKAKSASGSPSGSACSESSVSRSSAPPSSEMVGEVVSDPSDPSSPGAVTATKAAAEDPLFAVNGAVTATESVGAHGNPNSEIEGAVTATLEEGEFVRPPIVTPATIPIVHAEAITNFVGAHENPSSEIEGAVTATVEDGELVPPPSVTPATTLIVPEGKAPITDAEQSSSPQICDATTGSDIVKMAANHWRQFFYEEPPARGAVHAIVNGIWSKNRRDISVSKMEGHAFLFWPDPSTVPVWLEFTGVPLQFFNKDALKEIAGLVGYPICLHPSTENLTNIEVAKVYTVIDPRKPLPGAVGHTLSKCPTAPRCEVCNSVKHSSDICTRARNGLRPGKAPIKSQLPIVDIPAPSHSTVAPTGPPKEPSSASKKQQRAVKNNTDRVLQIQEAPGPSAPPPRKDFLVVDLNAAGLSSPRNSAYGSDSDYDSGSDSISADDDNPPTESDRFVEVPTTIVSFKLLDCYWFSEIMF</sequence>
<evidence type="ECO:0000313" key="2">
    <source>
        <dbReference type="EnsemblPlants" id="Bo2g156360.1"/>
    </source>
</evidence>